<reference evidence="2" key="1">
    <citation type="submission" date="2021-01" db="EMBL/GenBank/DDBJ databases">
        <authorList>
            <person name="Corre E."/>
            <person name="Pelletier E."/>
            <person name="Niang G."/>
            <person name="Scheremetjew M."/>
            <person name="Finn R."/>
            <person name="Kale V."/>
            <person name="Holt S."/>
            <person name="Cochrane G."/>
            <person name="Meng A."/>
            <person name="Brown T."/>
            <person name="Cohen L."/>
        </authorList>
    </citation>
    <scope>NUCLEOTIDE SEQUENCE</scope>
    <source>
        <strain evidence="2">Ms1</strain>
    </source>
</reference>
<evidence type="ECO:0000256" key="1">
    <source>
        <dbReference type="SAM" id="MobiDB-lite"/>
    </source>
</evidence>
<organism evidence="2">
    <name type="scientific">Bicosoecida sp. CB-2014</name>
    <dbReference type="NCBI Taxonomy" id="1486930"/>
    <lineage>
        <taxon>Eukaryota</taxon>
        <taxon>Sar</taxon>
        <taxon>Stramenopiles</taxon>
        <taxon>Bigyra</taxon>
        <taxon>Opalozoa</taxon>
        <taxon>Bicosoecida</taxon>
    </lineage>
</organism>
<protein>
    <submittedName>
        <fullName evidence="2">Uncharacterized protein</fullName>
    </submittedName>
</protein>
<proteinExistence type="predicted"/>
<evidence type="ECO:0000313" key="2">
    <source>
        <dbReference type="EMBL" id="CAD8919159.1"/>
    </source>
</evidence>
<feature type="compositionally biased region" description="Low complexity" evidence="1">
    <location>
        <begin position="540"/>
        <end position="550"/>
    </location>
</feature>
<name>A0A7S1CH63_9STRA</name>
<gene>
    <name evidence="2" type="ORF">BSP0115_LOCUS12421</name>
</gene>
<feature type="region of interest" description="Disordered" evidence="1">
    <location>
        <begin position="611"/>
        <end position="654"/>
    </location>
</feature>
<dbReference type="EMBL" id="HBFS01018446">
    <property type="protein sequence ID" value="CAD8919159.1"/>
    <property type="molecule type" value="Transcribed_RNA"/>
</dbReference>
<dbReference type="AlphaFoldDB" id="A0A7S1CH63"/>
<feature type="region of interest" description="Disordered" evidence="1">
    <location>
        <begin position="534"/>
        <end position="557"/>
    </location>
</feature>
<sequence>MAEQEEVLHIDGAEFCRGLYGHRVEDDGRVVHVLAARNPRFELRTTDPVFLRPTPTSLADIGQSAFRQPPSPPWTTDADLLAATVPENGRLPSWVRNNALFTGHEEPSTKPQLPPDEMCKFVVVMAPPDVYSDGEEEVDTGPPPVPFNLDDSVFAPRKVECPSKDYYDADRVYASMFRIDWTRCWEKSGFQRTLTKKVGGDMKQIDALKAKLKRHYQDIVMIFDHFCCCNSDQESFCLLLNAFTEWLEFCHIPDPNSDTTSRCKLSDIDGLFVATNFEEKTKDADKKKLNEANQDRALMRTEFLEIIVRIALAKFSRTELTVPQAVTQLLDEYILATNKTPAYKDVHCHDKNRFRRSRLYNREVHEFFDARLKQMDKLHQRFCPRAPNSSDKMKRLPLDGWMQFLTETGLMDASFTNREARLAFSWSRMAYPDELKRRDFAITLTRVDFLEAFARIAEMKWLPTDDQMQDAGIFDGDVYVFFRDGHQLEAVVRSTAAKEAKRDEARERWHGVKHLTLMSGVFEATQNRLSNVGDVMRPMSAGTEASTTSGGRRRSRVSVAEVAEYGEDAEGTLDGGDYLLHKRLEKLWVLMTKHLRARDLAAGVAFGKAGLGNPEAAGGAGGPASRKESASTTASSRPGSGKAGSMRRQSSRRG</sequence>
<accession>A0A7S1CH63</accession>